<comment type="caution">
    <text evidence="10">The sequence shown here is derived from an EMBL/GenBank/DDBJ whole genome shotgun (WGS) entry which is preliminary data.</text>
</comment>
<dbReference type="PRINTS" id="PR00344">
    <property type="entry name" value="BCTRLSENSOR"/>
</dbReference>
<dbReference type="PROSITE" id="PS51257">
    <property type="entry name" value="PROKAR_LIPOPROTEIN"/>
    <property type="match status" value="1"/>
</dbReference>
<keyword evidence="7" id="KW-1133">Transmembrane helix</keyword>
<dbReference type="SUPFAM" id="SSF52172">
    <property type="entry name" value="CheY-like"/>
    <property type="match status" value="1"/>
</dbReference>
<evidence type="ECO:0000313" key="11">
    <source>
        <dbReference type="Proteomes" id="UP000029525"/>
    </source>
</evidence>
<dbReference type="InterPro" id="IPR003661">
    <property type="entry name" value="HisK_dim/P_dom"/>
</dbReference>
<keyword evidence="7" id="KW-0472">Membrane</keyword>
<dbReference type="InterPro" id="IPR004358">
    <property type="entry name" value="Sig_transdc_His_kin-like_C"/>
</dbReference>
<keyword evidence="7" id="KW-0812">Transmembrane</keyword>
<dbReference type="Pfam" id="PF00512">
    <property type="entry name" value="HisKA"/>
    <property type="match status" value="1"/>
</dbReference>
<evidence type="ECO:0000256" key="1">
    <source>
        <dbReference type="ARBA" id="ARBA00000085"/>
    </source>
</evidence>
<dbReference type="SMART" id="SM00388">
    <property type="entry name" value="HisKA"/>
    <property type="match status" value="1"/>
</dbReference>
<dbReference type="OrthoDB" id="9796457at2"/>
<gene>
    <name evidence="10" type="ORF">HMPREF0647_06415</name>
</gene>
<accession>A0A096BPA0</accession>
<evidence type="ECO:0000256" key="4">
    <source>
        <dbReference type="PROSITE-ProRule" id="PRU00169"/>
    </source>
</evidence>
<dbReference type="PROSITE" id="PS50109">
    <property type="entry name" value="HIS_KIN"/>
    <property type="match status" value="1"/>
</dbReference>
<dbReference type="GO" id="GO:0000155">
    <property type="term" value="F:phosphorelay sensor kinase activity"/>
    <property type="evidence" value="ECO:0007669"/>
    <property type="project" value="InterPro"/>
</dbReference>
<evidence type="ECO:0000313" key="10">
    <source>
        <dbReference type="EMBL" id="KGF44487.1"/>
    </source>
</evidence>
<dbReference type="SUPFAM" id="SSF47226">
    <property type="entry name" value="Histidine-containing phosphotransfer domain, HPT domain"/>
    <property type="match status" value="1"/>
</dbReference>
<evidence type="ECO:0000256" key="5">
    <source>
        <dbReference type="SAM" id="Coils"/>
    </source>
</evidence>
<feature type="region of interest" description="Disordered" evidence="6">
    <location>
        <begin position="161"/>
        <end position="186"/>
    </location>
</feature>
<dbReference type="RefSeq" id="WP_036867156.1">
    <property type="nucleotide sequence ID" value="NZ_JRNQ01000035.1"/>
</dbReference>
<dbReference type="InterPro" id="IPR036641">
    <property type="entry name" value="HPT_dom_sf"/>
</dbReference>
<dbReference type="EC" id="2.7.13.3" evidence="2"/>
<dbReference type="InterPro" id="IPR001789">
    <property type="entry name" value="Sig_transdc_resp-reg_receiver"/>
</dbReference>
<evidence type="ECO:0000259" key="8">
    <source>
        <dbReference type="PROSITE" id="PS50109"/>
    </source>
</evidence>
<reference evidence="10 11" key="1">
    <citation type="submission" date="2014-07" db="EMBL/GenBank/DDBJ databases">
        <authorList>
            <person name="McCorrison J."/>
            <person name="Sanka R."/>
            <person name="Torralba M."/>
            <person name="Gillis M."/>
            <person name="Haft D.H."/>
            <person name="Methe B."/>
            <person name="Sutton G."/>
            <person name="Nelson K.E."/>
        </authorList>
    </citation>
    <scope>NUCLEOTIDE SEQUENCE [LARGE SCALE GENOMIC DNA]</scope>
    <source>
        <strain evidence="10 11">DNF00320</strain>
    </source>
</reference>
<dbReference type="InterPro" id="IPR005467">
    <property type="entry name" value="His_kinase_dom"/>
</dbReference>
<dbReference type="InterPro" id="IPR003594">
    <property type="entry name" value="HATPase_dom"/>
</dbReference>
<dbReference type="InterPro" id="IPR036097">
    <property type="entry name" value="HisK_dim/P_sf"/>
</dbReference>
<dbReference type="Proteomes" id="UP000029525">
    <property type="component" value="Unassembled WGS sequence"/>
</dbReference>
<feature type="domain" description="Response regulatory" evidence="9">
    <location>
        <begin position="539"/>
        <end position="656"/>
    </location>
</feature>
<dbReference type="Gene3D" id="3.30.565.10">
    <property type="entry name" value="Histidine kinase-like ATPase, C-terminal domain"/>
    <property type="match status" value="1"/>
</dbReference>
<keyword evidence="5" id="KW-0175">Coiled coil</keyword>
<evidence type="ECO:0000256" key="3">
    <source>
        <dbReference type="ARBA" id="ARBA00022553"/>
    </source>
</evidence>
<feature type="transmembrane region" description="Helical" evidence="7">
    <location>
        <begin position="12"/>
        <end position="31"/>
    </location>
</feature>
<name>A0A096BPA0_9BACT</name>
<dbReference type="Pfam" id="PF00072">
    <property type="entry name" value="Response_reg"/>
    <property type="match status" value="1"/>
</dbReference>
<evidence type="ECO:0000259" key="9">
    <source>
        <dbReference type="PROSITE" id="PS50110"/>
    </source>
</evidence>
<protein>
    <recommendedName>
        <fullName evidence="2">histidine kinase</fullName>
        <ecNumber evidence="2">2.7.13.3</ecNumber>
    </recommendedName>
</protein>
<dbReference type="InterPro" id="IPR011006">
    <property type="entry name" value="CheY-like_superfamily"/>
</dbReference>
<dbReference type="PANTHER" id="PTHR43547:SF2">
    <property type="entry name" value="HYBRID SIGNAL TRANSDUCTION HISTIDINE KINASE C"/>
    <property type="match status" value="1"/>
</dbReference>
<evidence type="ECO:0000256" key="7">
    <source>
        <dbReference type="SAM" id="Phobius"/>
    </source>
</evidence>
<feature type="modified residue" description="4-aspartylphosphate" evidence="4">
    <location>
        <position position="588"/>
    </location>
</feature>
<keyword evidence="10" id="KW-0808">Transferase</keyword>
<organism evidence="10 11">
    <name type="scientific">Prevotella bivia DNF00320</name>
    <dbReference type="NCBI Taxonomy" id="1401068"/>
    <lineage>
        <taxon>Bacteria</taxon>
        <taxon>Pseudomonadati</taxon>
        <taxon>Bacteroidota</taxon>
        <taxon>Bacteroidia</taxon>
        <taxon>Bacteroidales</taxon>
        <taxon>Prevotellaceae</taxon>
        <taxon>Prevotella</taxon>
    </lineage>
</organism>
<keyword evidence="10" id="KW-0418">Kinase</keyword>
<feature type="coiled-coil region" evidence="5">
    <location>
        <begin position="186"/>
        <end position="220"/>
    </location>
</feature>
<feature type="domain" description="Histidine kinase" evidence="8">
    <location>
        <begin position="306"/>
        <end position="518"/>
    </location>
</feature>
<dbReference type="SMART" id="SM00387">
    <property type="entry name" value="HATPase_c"/>
    <property type="match status" value="1"/>
</dbReference>
<dbReference type="EMBL" id="JRNQ01000035">
    <property type="protein sequence ID" value="KGF44487.1"/>
    <property type="molecule type" value="Genomic_DNA"/>
</dbReference>
<dbReference type="CDD" id="cd17584">
    <property type="entry name" value="REC_typeB_ARR-like"/>
    <property type="match status" value="1"/>
</dbReference>
<evidence type="ECO:0000256" key="2">
    <source>
        <dbReference type="ARBA" id="ARBA00012438"/>
    </source>
</evidence>
<sequence length="772" mass="87138">MERSGNFYKAIQLGYILISILIGCMAYNSLYEWQEIEALELGNKKIDELRKEINNINIQMIKFSLLGETILEWNDKDIEHYHARRMAMDSMLCRFKATYPAERIDSVRSLLEDKERQMFQIVRLMDEQQSINKKIANQIPVIVQKSVQEQSKKPKRKGFLGIFGKKEGTKPTTTTTTLRSSNRNMVNEQKAQSRRLSEQADSLAARNAELNRQLQGLICQIEKKVQSDLQNRESEITAMRKKSFMQIGGLMGFVLLLLVISYIIIHRDAKNIKRYKRKTTDLIEQLEQSVQQNEVLVTSRKKAVHTITHELRTPLTAITGYTELLRKECNSGNNGQYIRNILQSSDRMRDMLNTLLDFFRLDNGKEQPRLSPCRISAITHTLETEFIPVAVNKGLSLSVKTGHDAIVLTDKERIIQIGNNLLSNAVKFTEEGGVSLITEYDNGVLTLVVEDTGTGMTEEEQKQAFGAFERLSNAAAKEGFGLGLAIMRNIVSMLGGTIRLDSKKGKGSRFTVEISMQEAEEQLGYTSNTPVYHNNKFHDVVAIDNDEVLLLMLKEMYSQEGIHCDTCTDAAELMEMIRQKEYSLLLTDLNMPGINGFELLELLRSSNVGNSPTIPVVVATASGSCNKGELLAKGFAGCLFKPFSISELMEVSDRCAIKETPDGKPDFSALLSYGNEAVMLEKLMTETEKEMQTIREAATEKDLQKLDSLTHHLRSSWEVLRADQPLNVLYRLLHGDVLPDGEALSHAVTAVLDKGAEIIRLAEEERRKYEDG</sequence>
<evidence type="ECO:0000256" key="6">
    <source>
        <dbReference type="SAM" id="MobiDB-lite"/>
    </source>
</evidence>
<feature type="transmembrane region" description="Helical" evidence="7">
    <location>
        <begin position="244"/>
        <end position="265"/>
    </location>
</feature>
<dbReference type="SMART" id="SM00448">
    <property type="entry name" value="REC"/>
    <property type="match status" value="1"/>
</dbReference>
<dbReference type="PANTHER" id="PTHR43547">
    <property type="entry name" value="TWO-COMPONENT HISTIDINE KINASE"/>
    <property type="match status" value="1"/>
</dbReference>
<dbReference type="PROSITE" id="PS50110">
    <property type="entry name" value="RESPONSE_REGULATORY"/>
    <property type="match status" value="1"/>
</dbReference>
<dbReference type="SUPFAM" id="SSF55874">
    <property type="entry name" value="ATPase domain of HSP90 chaperone/DNA topoisomerase II/histidine kinase"/>
    <property type="match status" value="1"/>
</dbReference>
<comment type="catalytic activity">
    <reaction evidence="1">
        <text>ATP + protein L-histidine = ADP + protein N-phospho-L-histidine.</text>
        <dbReference type="EC" id="2.7.13.3"/>
    </reaction>
</comment>
<dbReference type="SUPFAM" id="SSF47384">
    <property type="entry name" value="Homodimeric domain of signal transducing histidine kinase"/>
    <property type="match status" value="1"/>
</dbReference>
<dbReference type="AlphaFoldDB" id="A0A096BPA0"/>
<dbReference type="CDD" id="cd00082">
    <property type="entry name" value="HisKA"/>
    <property type="match status" value="1"/>
</dbReference>
<dbReference type="Gene3D" id="1.10.287.130">
    <property type="match status" value="1"/>
</dbReference>
<keyword evidence="3 4" id="KW-0597">Phosphoprotein</keyword>
<dbReference type="Pfam" id="PF02518">
    <property type="entry name" value="HATPase_c"/>
    <property type="match status" value="1"/>
</dbReference>
<dbReference type="InterPro" id="IPR036890">
    <property type="entry name" value="HATPase_C_sf"/>
</dbReference>
<dbReference type="Gene3D" id="3.40.50.2300">
    <property type="match status" value="1"/>
</dbReference>
<proteinExistence type="predicted"/>